<keyword evidence="2" id="KW-0805">Transcription regulation</keyword>
<dbReference type="AlphaFoldDB" id="A0A917BYG2"/>
<keyword evidence="4" id="KW-0804">Transcription</keyword>
<dbReference type="GO" id="GO:0043565">
    <property type="term" value="F:sequence-specific DNA binding"/>
    <property type="evidence" value="ECO:0007669"/>
    <property type="project" value="TreeGrafter"/>
</dbReference>
<dbReference type="PANTHER" id="PTHR30537:SF26">
    <property type="entry name" value="GLYCINE CLEAVAGE SYSTEM TRANSCRIPTIONAL ACTIVATOR"/>
    <property type="match status" value="1"/>
</dbReference>
<evidence type="ECO:0000256" key="3">
    <source>
        <dbReference type="ARBA" id="ARBA00023125"/>
    </source>
</evidence>
<dbReference type="SUPFAM" id="SSF46785">
    <property type="entry name" value="Winged helix' DNA-binding domain"/>
    <property type="match status" value="1"/>
</dbReference>
<evidence type="ECO:0000313" key="6">
    <source>
        <dbReference type="EMBL" id="GGF63023.1"/>
    </source>
</evidence>
<feature type="domain" description="HTH lysR-type" evidence="5">
    <location>
        <begin position="6"/>
        <end position="63"/>
    </location>
</feature>
<sequence length="305" mass="33241">MSRSLPPLPQLRSFEAAARLLSFKQAAEDLHVTPSAVSHAVQALEDYLGVKLFHRIAKGKRQDKALRLSDAGKALLPSLTRSFDEIEKAVVSVMAQGAADILTVATAPIFAKSWLMPRLHRFVSAYPDVNIRVNSTLNPTESLSGQFDVGLMYGRGVWPGLVCEMLFPETMVPVCSPTLIQQAAPLTCPQDLAGHTLIHSEARLTSWSMWLENAGVEGINPAKGLHFNRATLAIAAAINGLGVALEGKTAVLDELQSGELIIPFEAPVMPDQQDGYYLAYPEGRGDIEKVVLFRKWVQEEAAMQN</sequence>
<proteinExistence type="inferred from homology"/>
<reference evidence="6" key="1">
    <citation type="journal article" date="2014" name="Int. J. Syst. Evol. Microbiol.">
        <title>Complete genome sequence of Corynebacterium casei LMG S-19264T (=DSM 44701T), isolated from a smear-ripened cheese.</title>
        <authorList>
            <consortium name="US DOE Joint Genome Institute (JGI-PGF)"/>
            <person name="Walter F."/>
            <person name="Albersmeier A."/>
            <person name="Kalinowski J."/>
            <person name="Ruckert C."/>
        </authorList>
    </citation>
    <scope>NUCLEOTIDE SEQUENCE</scope>
    <source>
        <strain evidence="6">CGMCC 1.15254</strain>
    </source>
</reference>
<dbReference type="Proteomes" id="UP000632498">
    <property type="component" value="Unassembled WGS sequence"/>
</dbReference>
<evidence type="ECO:0000313" key="7">
    <source>
        <dbReference type="Proteomes" id="UP000632498"/>
    </source>
</evidence>
<accession>A0A917BYG2</accession>
<dbReference type="InterPro" id="IPR058163">
    <property type="entry name" value="LysR-type_TF_proteobact-type"/>
</dbReference>
<dbReference type="CDD" id="cd08432">
    <property type="entry name" value="PBP2_GcdR_TrpI_HvrB_AmpR_like"/>
    <property type="match status" value="1"/>
</dbReference>
<dbReference type="SUPFAM" id="SSF53850">
    <property type="entry name" value="Periplasmic binding protein-like II"/>
    <property type="match status" value="1"/>
</dbReference>
<dbReference type="PRINTS" id="PR00039">
    <property type="entry name" value="HTHLYSR"/>
</dbReference>
<comment type="similarity">
    <text evidence="1">Belongs to the LysR transcriptional regulatory family.</text>
</comment>
<keyword evidence="3" id="KW-0238">DNA-binding</keyword>
<comment type="caution">
    <text evidence="6">The sequence shown here is derived from an EMBL/GenBank/DDBJ whole genome shotgun (WGS) entry which is preliminary data.</text>
</comment>
<keyword evidence="7" id="KW-1185">Reference proteome</keyword>
<dbReference type="PROSITE" id="PS50931">
    <property type="entry name" value="HTH_LYSR"/>
    <property type="match status" value="1"/>
</dbReference>
<protein>
    <submittedName>
        <fullName evidence="6">LysR family transcriptional regulator</fullName>
    </submittedName>
</protein>
<dbReference type="GO" id="GO:0003700">
    <property type="term" value="F:DNA-binding transcription factor activity"/>
    <property type="evidence" value="ECO:0007669"/>
    <property type="project" value="InterPro"/>
</dbReference>
<dbReference type="InterPro" id="IPR005119">
    <property type="entry name" value="LysR_subst-bd"/>
</dbReference>
<dbReference type="GO" id="GO:0006351">
    <property type="term" value="P:DNA-templated transcription"/>
    <property type="evidence" value="ECO:0007669"/>
    <property type="project" value="TreeGrafter"/>
</dbReference>
<dbReference type="InterPro" id="IPR000847">
    <property type="entry name" value="LysR_HTH_N"/>
</dbReference>
<evidence type="ECO:0000256" key="1">
    <source>
        <dbReference type="ARBA" id="ARBA00009437"/>
    </source>
</evidence>
<dbReference type="RefSeq" id="WP_188663698.1">
    <property type="nucleotide sequence ID" value="NZ_BMHV01000010.1"/>
</dbReference>
<evidence type="ECO:0000256" key="4">
    <source>
        <dbReference type="ARBA" id="ARBA00023163"/>
    </source>
</evidence>
<dbReference type="NCBIfam" id="NF008352">
    <property type="entry name" value="PRK11139.1"/>
    <property type="match status" value="1"/>
</dbReference>
<dbReference type="FunFam" id="3.40.190.10:FF:000017">
    <property type="entry name" value="Glycine cleavage system transcriptional activator"/>
    <property type="match status" value="1"/>
</dbReference>
<evidence type="ECO:0000256" key="2">
    <source>
        <dbReference type="ARBA" id="ARBA00023015"/>
    </source>
</evidence>
<dbReference type="PANTHER" id="PTHR30537">
    <property type="entry name" value="HTH-TYPE TRANSCRIPTIONAL REGULATOR"/>
    <property type="match status" value="1"/>
</dbReference>
<name>A0A917BYG2_9PROT</name>
<evidence type="ECO:0000259" key="5">
    <source>
        <dbReference type="PROSITE" id="PS50931"/>
    </source>
</evidence>
<dbReference type="InterPro" id="IPR036390">
    <property type="entry name" value="WH_DNA-bd_sf"/>
</dbReference>
<organism evidence="6 7">
    <name type="scientific">Terasakiella brassicae</name>
    <dbReference type="NCBI Taxonomy" id="1634917"/>
    <lineage>
        <taxon>Bacteria</taxon>
        <taxon>Pseudomonadati</taxon>
        <taxon>Pseudomonadota</taxon>
        <taxon>Alphaproteobacteria</taxon>
        <taxon>Rhodospirillales</taxon>
        <taxon>Terasakiellaceae</taxon>
        <taxon>Terasakiella</taxon>
    </lineage>
</organism>
<dbReference type="Pfam" id="PF03466">
    <property type="entry name" value="LysR_substrate"/>
    <property type="match status" value="1"/>
</dbReference>
<gene>
    <name evidence="6" type="ORF">GCM10011332_16180</name>
</gene>
<dbReference type="Gene3D" id="1.10.10.10">
    <property type="entry name" value="Winged helix-like DNA-binding domain superfamily/Winged helix DNA-binding domain"/>
    <property type="match status" value="1"/>
</dbReference>
<dbReference type="InterPro" id="IPR036388">
    <property type="entry name" value="WH-like_DNA-bd_sf"/>
</dbReference>
<dbReference type="Pfam" id="PF00126">
    <property type="entry name" value="HTH_1"/>
    <property type="match status" value="1"/>
</dbReference>
<dbReference type="EMBL" id="BMHV01000010">
    <property type="protein sequence ID" value="GGF63023.1"/>
    <property type="molecule type" value="Genomic_DNA"/>
</dbReference>
<dbReference type="Gene3D" id="3.40.190.10">
    <property type="entry name" value="Periplasmic binding protein-like II"/>
    <property type="match status" value="2"/>
</dbReference>
<reference evidence="6" key="2">
    <citation type="submission" date="2020-09" db="EMBL/GenBank/DDBJ databases">
        <authorList>
            <person name="Sun Q."/>
            <person name="Zhou Y."/>
        </authorList>
    </citation>
    <scope>NUCLEOTIDE SEQUENCE</scope>
    <source>
        <strain evidence="6">CGMCC 1.15254</strain>
    </source>
</reference>